<feature type="compositionally biased region" description="Polar residues" evidence="7">
    <location>
        <begin position="190"/>
        <end position="204"/>
    </location>
</feature>
<feature type="compositionally biased region" description="Basic and acidic residues" evidence="7">
    <location>
        <begin position="224"/>
        <end position="236"/>
    </location>
</feature>
<evidence type="ECO:0000256" key="3">
    <source>
        <dbReference type="ARBA" id="ARBA00023015"/>
    </source>
</evidence>
<evidence type="ECO:0000313" key="9">
    <source>
        <dbReference type="Proteomes" id="UP000492821"/>
    </source>
</evidence>
<evidence type="ECO:0000256" key="4">
    <source>
        <dbReference type="ARBA" id="ARBA00023125"/>
    </source>
</evidence>
<keyword evidence="9" id="KW-1185">Reference proteome</keyword>
<dbReference type="GO" id="GO:0000977">
    <property type="term" value="F:RNA polymerase II transcription regulatory region sequence-specific DNA binding"/>
    <property type="evidence" value="ECO:0007669"/>
    <property type="project" value="TreeGrafter"/>
</dbReference>
<dbReference type="GO" id="GO:0005634">
    <property type="term" value="C:nucleus"/>
    <property type="evidence" value="ECO:0007669"/>
    <property type="project" value="UniProtKB-SubCell"/>
</dbReference>
<dbReference type="PANTHER" id="PTHR13044:SF14">
    <property type="entry name" value="CRYPTOCEPHAL, ISOFORM A"/>
    <property type="match status" value="1"/>
</dbReference>
<feature type="domain" description="BZIP" evidence="8">
    <location>
        <begin position="259"/>
        <end position="322"/>
    </location>
</feature>
<evidence type="ECO:0000256" key="5">
    <source>
        <dbReference type="ARBA" id="ARBA00023163"/>
    </source>
</evidence>
<dbReference type="PANTHER" id="PTHR13044">
    <property type="entry name" value="ACTIVATING TRANSCRIPTION FACTOR ATF 4/5"/>
    <property type="match status" value="1"/>
</dbReference>
<dbReference type="WBParaSite" id="Pan_g24124.t1">
    <property type="protein sequence ID" value="Pan_g24124.t1"/>
    <property type="gene ID" value="Pan_g24124"/>
</dbReference>
<evidence type="ECO:0000256" key="6">
    <source>
        <dbReference type="ARBA" id="ARBA00023242"/>
    </source>
</evidence>
<keyword evidence="4" id="KW-0238">DNA-binding</keyword>
<dbReference type="AlphaFoldDB" id="A0A7E4VRT6"/>
<reference evidence="10" key="2">
    <citation type="submission" date="2020-10" db="UniProtKB">
        <authorList>
            <consortium name="WormBaseParasite"/>
        </authorList>
    </citation>
    <scope>IDENTIFICATION</scope>
</reference>
<name>A0A7E4VRT6_PANRE</name>
<evidence type="ECO:0000256" key="2">
    <source>
        <dbReference type="ARBA" id="ARBA00007163"/>
    </source>
</evidence>
<feature type="compositionally biased region" description="Basic and acidic residues" evidence="7">
    <location>
        <begin position="257"/>
        <end position="269"/>
    </location>
</feature>
<dbReference type="InterPro" id="IPR004827">
    <property type="entry name" value="bZIP"/>
</dbReference>
<proteinExistence type="inferred from homology"/>
<dbReference type="SUPFAM" id="SSF57959">
    <property type="entry name" value="Leucine zipper domain"/>
    <property type="match status" value="1"/>
</dbReference>
<dbReference type="Pfam" id="PF07716">
    <property type="entry name" value="bZIP_2"/>
    <property type="match status" value="1"/>
</dbReference>
<dbReference type="PROSITE" id="PS50217">
    <property type="entry name" value="BZIP"/>
    <property type="match status" value="1"/>
</dbReference>
<evidence type="ECO:0000313" key="10">
    <source>
        <dbReference type="WBParaSite" id="Pan_g24124.t1"/>
    </source>
</evidence>
<keyword evidence="3" id="KW-0805">Transcription regulation</keyword>
<feature type="region of interest" description="Disordered" evidence="7">
    <location>
        <begin position="182"/>
        <end position="284"/>
    </location>
</feature>
<dbReference type="InterPro" id="IPR046347">
    <property type="entry name" value="bZIP_sf"/>
</dbReference>
<evidence type="ECO:0000256" key="7">
    <source>
        <dbReference type="SAM" id="MobiDB-lite"/>
    </source>
</evidence>
<dbReference type="GO" id="GO:0001228">
    <property type="term" value="F:DNA-binding transcription activator activity, RNA polymerase II-specific"/>
    <property type="evidence" value="ECO:0007669"/>
    <property type="project" value="TreeGrafter"/>
</dbReference>
<organism evidence="9 10">
    <name type="scientific">Panagrellus redivivus</name>
    <name type="common">Microworm</name>
    <dbReference type="NCBI Taxonomy" id="6233"/>
    <lineage>
        <taxon>Eukaryota</taxon>
        <taxon>Metazoa</taxon>
        <taxon>Ecdysozoa</taxon>
        <taxon>Nematoda</taxon>
        <taxon>Chromadorea</taxon>
        <taxon>Rhabditida</taxon>
        <taxon>Tylenchina</taxon>
        <taxon>Panagrolaimomorpha</taxon>
        <taxon>Panagrolaimoidea</taxon>
        <taxon>Panagrolaimidae</taxon>
        <taxon>Panagrellus</taxon>
    </lineage>
</organism>
<sequence>MVTVALYGVVPSLDDLSWRWEALRDGARPRDLLLCSLLPIPRRPSAVFVETNVNANTGYESTQNLNADVNDVSWYPTAPVAYHHEVSQSVATSIPTTVPQNPVSGVAVVSVATFDVSYDAYHHENFKPGDQSINMGMDYANVGNTAELYAEPPIKAQTQEYGMTKDASYYKYSESYAEVPEIDPKELDRAQSTTGSVYSTSSWESFADDSSRTTELSQEEIYEEIQREAAEIERRSSSPGSPSMKAPSSRKTSRSSRRMDDNDRKKELNRVAAAKYREKKRIEREHKLTELSGLEKHNQKLKSQHDKLENEIKYLKELIKEIRSRRDGV</sequence>
<accession>A0A7E4VRT6</accession>
<comment type="subcellular location">
    <subcellularLocation>
        <location evidence="1">Nucleus</location>
    </subcellularLocation>
</comment>
<evidence type="ECO:0000256" key="1">
    <source>
        <dbReference type="ARBA" id="ARBA00004123"/>
    </source>
</evidence>
<keyword evidence="6" id="KW-0539">Nucleus</keyword>
<dbReference type="Gene3D" id="1.20.5.170">
    <property type="match status" value="1"/>
</dbReference>
<dbReference type="Proteomes" id="UP000492821">
    <property type="component" value="Unassembled WGS sequence"/>
</dbReference>
<reference evidence="9" key="1">
    <citation type="journal article" date="2013" name="Genetics">
        <title>The draft genome and transcriptome of Panagrellus redivivus are shaped by the harsh demands of a free-living lifestyle.</title>
        <authorList>
            <person name="Srinivasan J."/>
            <person name="Dillman A.R."/>
            <person name="Macchietto M.G."/>
            <person name="Heikkinen L."/>
            <person name="Lakso M."/>
            <person name="Fracchia K.M."/>
            <person name="Antoshechkin I."/>
            <person name="Mortazavi A."/>
            <person name="Wong G."/>
            <person name="Sternberg P.W."/>
        </authorList>
    </citation>
    <scope>NUCLEOTIDE SEQUENCE [LARGE SCALE GENOMIC DNA]</scope>
    <source>
        <strain evidence="9">MT8872</strain>
    </source>
</reference>
<keyword evidence="5" id="KW-0804">Transcription</keyword>
<comment type="similarity">
    <text evidence="2">Belongs to the bZIP family.</text>
</comment>
<dbReference type="CDD" id="cd14692">
    <property type="entry name" value="bZIP_ATF4"/>
    <property type="match status" value="1"/>
</dbReference>
<evidence type="ECO:0000259" key="8">
    <source>
        <dbReference type="PROSITE" id="PS50217"/>
    </source>
</evidence>
<protein>
    <submittedName>
        <fullName evidence="10">BZIP domain-containing protein</fullName>
    </submittedName>
</protein>